<evidence type="ECO:0000256" key="1">
    <source>
        <dbReference type="ARBA" id="ARBA00004651"/>
    </source>
</evidence>
<dbReference type="GO" id="GO:0005549">
    <property type="term" value="F:odorant binding"/>
    <property type="evidence" value="ECO:0007669"/>
    <property type="project" value="InterPro"/>
</dbReference>
<evidence type="ECO:0000256" key="4">
    <source>
        <dbReference type="ARBA" id="ARBA00022692"/>
    </source>
</evidence>
<evidence type="ECO:0000256" key="10">
    <source>
        <dbReference type="SAM" id="Phobius"/>
    </source>
</evidence>
<keyword evidence="2" id="KW-1003">Cell membrane</keyword>
<dbReference type="GO" id="GO:0005886">
    <property type="term" value="C:plasma membrane"/>
    <property type="evidence" value="ECO:0007669"/>
    <property type="project" value="UniProtKB-SubCell"/>
</dbReference>
<dbReference type="GO" id="GO:0004984">
    <property type="term" value="F:olfactory receptor activity"/>
    <property type="evidence" value="ECO:0007669"/>
    <property type="project" value="InterPro"/>
</dbReference>
<feature type="transmembrane region" description="Helical" evidence="10">
    <location>
        <begin position="183"/>
        <end position="200"/>
    </location>
</feature>
<dbReference type="PANTHER" id="PTHR21137:SF35">
    <property type="entry name" value="ODORANT RECEPTOR 19A-RELATED"/>
    <property type="match status" value="1"/>
</dbReference>
<keyword evidence="8" id="KW-0675">Receptor</keyword>
<evidence type="ECO:0000256" key="7">
    <source>
        <dbReference type="ARBA" id="ARBA00023136"/>
    </source>
</evidence>
<keyword evidence="6 10" id="KW-1133">Transmembrane helix</keyword>
<proteinExistence type="evidence at transcript level"/>
<dbReference type="AlphaFoldDB" id="A0A9Y1NAU9"/>
<keyword evidence="9" id="KW-0807">Transducer</keyword>
<dbReference type="Pfam" id="PF02949">
    <property type="entry name" value="7tm_6"/>
    <property type="match status" value="1"/>
</dbReference>
<dbReference type="InterPro" id="IPR004117">
    <property type="entry name" value="7tm6_olfct_rcpt"/>
</dbReference>
<reference evidence="11" key="1">
    <citation type="submission" date="2022-06" db="EMBL/GenBank/DDBJ databases">
        <authorList>
            <person name="Shang L."/>
        </authorList>
    </citation>
    <scope>NUCLEOTIDE SEQUENCE</scope>
</reference>
<feature type="transmembrane region" description="Helical" evidence="10">
    <location>
        <begin position="58"/>
        <end position="77"/>
    </location>
</feature>
<comment type="subcellular location">
    <subcellularLocation>
        <location evidence="1">Cell membrane</location>
        <topology evidence="1">Multi-pass membrane protein</topology>
    </subcellularLocation>
</comment>
<evidence type="ECO:0000256" key="9">
    <source>
        <dbReference type="ARBA" id="ARBA00023224"/>
    </source>
</evidence>
<accession>A0A9Y1NAU9</accession>
<keyword evidence="7 10" id="KW-0472">Membrane</keyword>
<keyword evidence="4 10" id="KW-0812">Transmembrane</keyword>
<sequence length="281" mass="32540">MSWGIFVIVVVHIYVLNTFLQLIYQSLFGTVDEHYQRPLIFPAWFPHDDAYRSPNYEILMIFHIALIFVTVCTFGLYVPLSLHLFLHCYQLLDMIMIAIDELFLDLDESVMVLPETDQRRIAVKGELCNRIERIVQWHQSIFDSVDTITSVYGPMLVYQVLFSSIIICLMAYQVAIQLVEGKFNYLFSILTFGAIVQLWIPCCIGTLLQTKASALGDHCFHSSWYDTPLTQLVRQDLLIFIMRTQVPVEIKFTGLPSLELTTFSSIMSTAYSYFNMLMQHN</sequence>
<evidence type="ECO:0000256" key="3">
    <source>
        <dbReference type="ARBA" id="ARBA00022606"/>
    </source>
</evidence>
<evidence type="ECO:0000313" key="11">
    <source>
        <dbReference type="EMBL" id="WEG72138.1"/>
    </source>
</evidence>
<evidence type="ECO:0000256" key="6">
    <source>
        <dbReference type="ARBA" id="ARBA00022989"/>
    </source>
</evidence>
<name>A0A9Y1NAU9_GRAMO</name>
<feature type="transmembrane region" description="Helical" evidence="10">
    <location>
        <begin position="5"/>
        <end position="24"/>
    </location>
</feature>
<evidence type="ECO:0000256" key="5">
    <source>
        <dbReference type="ARBA" id="ARBA00022725"/>
    </source>
</evidence>
<organism evidence="11">
    <name type="scientific">Grapholita molesta</name>
    <name type="common">Oriental fruit moth</name>
    <name type="synonym">Cydia molesta</name>
    <dbReference type="NCBI Taxonomy" id="192188"/>
    <lineage>
        <taxon>Eukaryota</taxon>
        <taxon>Metazoa</taxon>
        <taxon>Ecdysozoa</taxon>
        <taxon>Arthropoda</taxon>
        <taxon>Hexapoda</taxon>
        <taxon>Insecta</taxon>
        <taxon>Pterygota</taxon>
        <taxon>Neoptera</taxon>
        <taxon>Endopterygota</taxon>
        <taxon>Lepidoptera</taxon>
        <taxon>Glossata</taxon>
        <taxon>Ditrysia</taxon>
        <taxon>Tortricoidea</taxon>
        <taxon>Tortricidae</taxon>
        <taxon>Olethreutinae</taxon>
        <taxon>Grapholitini</taxon>
        <taxon>Grapholita</taxon>
    </lineage>
</organism>
<dbReference type="GO" id="GO:0007165">
    <property type="term" value="P:signal transduction"/>
    <property type="evidence" value="ECO:0007669"/>
    <property type="project" value="UniProtKB-KW"/>
</dbReference>
<evidence type="ECO:0000256" key="2">
    <source>
        <dbReference type="ARBA" id="ARBA00022475"/>
    </source>
</evidence>
<keyword evidence="5" id="KW-0552">Olfaction</keyword>
<feature type="transmembrane region" description="Helical" evidence="10">
    <location>
        <begin position="156"/>
        <end position="176"/>
    </location>
</feature>
<evidence type="ECO:0000256" key="8">
    <source>
        <dbReference type="ARBA" id="ARBA00023170"/>
    </source>
</evidence>
<protein>
    <submittedName>
        <fullName evidence="11">Odorant-receptor-44</fullName>
    </submittedName>
</protein>
<dbReference type="PANTHER" id="PTHR21137">
    <property type="entry name" value="ODORANT RECEPTOR"/>
    <property type="match status" value="1"/>
</dbReference>
<keyword evidence="3" id="KW-0716">Sensory transduction</keyword>
<dbReference type="EMBL" id="ON926855">
    <property type="protein sequence ID" value="WEG72138.1"/>
    <property type="molecule type" value="mRNA"/>
</dbReference>